<protein>
    <submittedName>
        <fullName evidence="1">Uncharacterized protein</fullName>
    </submittedName>
</protein>
<accession>A0A6B9HFM0</accession>
<dbReference type="AlphaFoldDB" id="A0A6B9HFM0"/>
<evidence type="ECO:0000313" key="1">
    <source>
        <dbReference type="EMBL" id="QGY72954.1"/>
    </source>
</evidence>
<sequence>MPMRDQSCPTLQMYSTSGLGSRFPAGAHASVRSALPRTGVTAALSHCRPSATAWRLCFPYLVLLRAGQVPLRLPWPTNEFSPALNRVHHSARQSTARLARHTYHADDVSHLV</sequence>
<name>A0A6B9HFM0_9BURK</name>
<organism evidence="1">
    <name type="scientific">Mycetohabitans sp</name>
    <dbReference type="NCBI Taxonomy" id="2571162"/>
    <lineage>
        <taxon>Bacteria</taxon>
        <taxon>Pseudomonadati</taxon>
        <taxon>Pseudomonadota</taxon>
        <taxon>Betaproteobacteria</taxon>
        <taxon>Burkholderiales</taxon>
        <taxon>Burkholderiaceae</taxon>
        <taxon>Mycetohabitans</taxon>
    </lineage>
</organism>
<dbReference type="EMBL" id="MN695290">
    <property type="protein sequence ID" value="QGY72954.1"/>
    <property type="molecule type" value="Genomic_DNA"/>
</dbReference>
<reference evidence="1" key="1">
    <citation type="journal article" date="2020" name="ACS Chem. Biol.">
        <title>Genome Mining and Heterologous Expression Reveal Two Distinct Families of Lasso Peptides Highly Conserved in Endofungal Bacteria.</title>
        <authorList>
            <person name="Bratovanov E.V."/>
            <person name="Ishida K."/>
            <person name="Heinze B."/>
            <person name="Pidot S.J."/>
            <person name="Stinear T.P."/>
            <person name="Hegemann J.D."/>
            <person name="Marahiel M.A."/>
            <person name="Hertweck C."/>
        </authorList>
    </citation>
    <scope>NUCLEOTIDE SEQUENCE</scope>
    <source>
        <strain evidence="1">B8</strain>
    </source>
</reference>
<proteinExistence type="predicted"/>